<keyword evidence="2" id="KW-0479">Metal-binding</keyword>
<evidence type="ECO:0000259" key="9">
    <source>
        <dbReference type="PROSITE" id="PS50157"/>
    </source>
</evidence>
<keyword evidence="3 8" id="KW-0863">Zinc-finger</keyword>
<evidence type="ECO:0000256" key="4">
    <source>
        <dbReference type="ARBA" id="ARBA00022833"/>
    </source>
</evidence>
<dbReference type="PANTHER" id="PTHR46179">
    <property type="entry name" value="ZINC FINGER PROTEIN"/>
    <property type="match status" value="1"/>
</dbReference>
<dbReference type="SUPFAM" id="SSF57667">
    <property type="entry name" value="beta-beta-alpha zinc fingers"/>
    <property type="match status" value="4"/>
</dbReference>
<name>A0ABM1MF67_NICVS</name>
<dbReference type="Proteomes" id="UP000695000">
    <property type="component" value="Unplaced"/>
</dbReference>
<dbReference type="InterPro" id="IPR051061">
    <property type="entry name" value="Zinc_finger_trans_reg"/>
</dbReference>
<keyword evidence="7" id="KW-0539">Nucleus</keyword>
<evidence type="ECO:0000313" key="11">
    <source>
        <dbReference type="RefSeq" id="XP_017773217.1"/>
    </source>
</evidence>
<keyword evidence="4" id="KW-0862">Zinc</keyword>
<feature type="domain" description="C2H2-type" evidence="9">
    <location>
        <begin position="236"/>
        <end position="266"/>
    </location>
</feature>
<evidence type="ECO:0000313" key="10">
    <source>
        <dbReference type="Proteomes" id="UP000695000"/>
    </source>
</evidence>
<dbReference type="PROSITE" id="PS50157">
    <property type="entry name" value="ZINC_FINGER_C2H2_2"/>
    <property type="match status" value="7"/>
</dbReference>
<feature type="domain" description="C2H2-type" evidence="9">
    <location>
        <begin position="92"/>
        <end position="122"/>
    </location>
</feature>
<evidence type="ECO:0000256" key="5">
    <source>
        <dbReference type="ARBA" id="ARBA00023015"/>
    </source>
</evidence>
<feature type="domain" description="C2H2-type" evidence="9">
    <location>
        <begin position="58"/>
        <end position="88"/>
    </location>
</feature>
<evidence type="ECO:0000256" key="7">
    <source>
        <dbReference type="ARBA" id="ARBA00023242"/>
    </source>
</evidence>
<feature type="domain" description="C2H2-type" evidence="9">
    <location>
        <begin position="152"/>
        <end position="175"/>
    </location>
</feature>
<dbReference type="RefSeq" id="XP_017773217.1">
    <property type="nucleotide sequence ID" value="XM_017917728.1"/>
</dbReference>
<protein>
    <submittedName>
        <fullName evidence="11">Transcription factor IIIA-like</fullName>
    </submittedName>
</protein>
<accession>A0ABM1MF67</accession>
<keyword evidence="5" id="KW-0805">Transcription regulation</keyword>
<dbReference type="PANTHER" id="PTHR46179:SF13">
    <property type="entry name" value="C2H2-TYPE DOMAIN-CONTAINING PROTEIN"/>
    <property type="match status" value="1"/>
</dbReference>
<sequence length="502" mass="58727">MSSELDLSGIDLIDSKEGILNLVIKNKLDCPYDGCNASFSKQNKLTYHIRRHNGERPYLCTAFGCGKSYTNSTHLLRHCRDVHNPNKPKETFPCSHEGCTKQFANKYSLKVHIRRFHEYREYPFKCEICDQAFFKDIQLQNHSFIHSGVLPFKCEICGRRFATNKKCKQHKSYHSIYSCDCGETLYLWPDLVAHRKICILTMKEFICDICKKTFSSQTNLNSHQATHKEMAERKIYACEYEGCERIYFYKNNLNHHVTTFHEKKKKKIPCPVEGCNAQLSKMQSLNYHLMLHKTGRKVKTGNGNKKYLNIESTVNESLVDQDLDYSNESIINSESNKSRESDGIKDNQTNIATHEKFNNILQCRIKQEIDSEPEEYFKHSEFIYEEKEQVEHDVLQTNRTFEFCTVKQEVDDYAEQIVDGTGDYYDCNEILNIKQEVEDSYLDVHIKKEIETDYGISGNKQVNASNEYGELLNLKKEVTDEFDLQIKKEIHANYEICKEYNE</sequence>
<dbReference type="SMART" id="SM00355">
    <property type="entry name" value="ZnF_C2H2"/>
    <property type="match status" value="8"/>
</dbReference>
<comment type="subcellular location">
    <subcellularLocation>
        <location evidence="1">Nucleus</location>
    </subcellularLocation>
</comment>
<evidence type="ECO:0000256" key="6">
    <source>
        <dbReference type="ARBA" id="ARBA00023163"/>
    </source>
</evidence>
<dbReference type="InterPro" id="IPR036236">
    <property type="entry name" value="Znf_C2H2_sf"/>
</dbReference>
<evidence type="ECO:0000256" key="2">
    <source>
        <dbReference type="ARBA" id="ARBA00022723"/>
    </source>
</evidence>
<dbReference type="Pfam" id="PF13912">
    <property type="entry name" value="zf-C2H2_6"/>
    <property type="match status" value="1"/>
</dbReference>
<organism evidence="10 11">
    <name type="scientific">Nicrophorus vespilloides</name>
    <name type="common">Boreal carrion beetle</name>
    <dbReference type="NCBI Taxonomy" id="110193"/>
    <lineage>
        <taxon>Eukaryota</taxon>
        <taxon>Metazoa</taxon>
        <taxon>Ecdysozoa</taxon>
        <taxon>Arthropoda</taxon>
        <taxon>Hexapoda</taxon>
        <taxon>Insecta</taxon>
        <taxon>Pterygota</taxon>
        <taxon>Neoptera</taxon>
        <taxon>Endopterygota</taxon>
        <taxon>Coleoptera</taxon>
        <taxon>Polyphaga</taxon>
        <taxon>Staphyliniformia</taxon>
        <taxon>Silphidae</taxon>
        <taxon>Nicrophorinae</taxon>
        <taxon>Nicrophorus</taxon>
    </lineage>
</organism>
<gene>
    <name evidence="11" type="primary">LOC108560265</name>
</gene>
<keyword evidence="10" id="KW-1185">Reference proteome</keyword>
<dbReference type="Gene3D" id="3.30.160.60">
    <property type="entry name" value="Classic Zinc Finger"/>
    <property type="match status" value="6"/>
</dbReference>
<reference evidence="11" key="1">
    <citation type="submission" date="2025-08" db="UniProtKB">
        <authorList>
            <consortium name="RefSeq"/>
        </authorList>
    </citation>
    <scope>IDENTIFICATION</scope>
    <source>
        <tissue evidence="11">Whole Larva</tissue>
    </source>
</reference>
<feature type="domain" description="C2H2-type" evidence="9">
    <location>
        <begin position="124"/>
        <end position="151"/>
    </location>
</feature>
<evidence type="ECO:0000256" key="8">
    <source>
        <dbReference type="PROSITE-ProRule" id="PRU00042"/>
    </source>
</evidence>
<keyword evidence="6" id="KW-0804">Transcription</keyword>
<feature type="domain" description="C2H2-type" evidence="9">
    <location>
        <begin position="28"/>
        <end position="57"/>
    </location>
</feature>
<dbReference type="Pfam" id="PF00096">
    <property type="entry name" value="zf-C2H2"/>
    <property type="match status" value="2"/>
</dbReference>
<dbReference type="GeneID" id="108560265"/>
<evidence type="ECO:0000256" key="1">
    <source>
        <dbReference type="ARBA" id="ARBA00004123"/>
    </source>
</evidence>
<feature type="domain" description="C2H2-type" evidence="9">
    <location>
        <begin position="205"/>
        <end position="232"/>
    </location>
</feature>
<proteinExistence type="predicted"/>
<dbReference type="InterPro" id="IPR013087">
    <property type="entry name" value="Znf_C2H2_type"/>
</dbReference>
<evidence type="ECO:0000256" key="3">
    <source>
        <dbReference type="ARBA" id="ARBA00022771"/>
    </source>
</evidence>
<dbReference type="PROSITE" id="PS00028">
    <property type="entry name" value="ZINC_FINGER_C2H2_1"/>
    <property type="match status" value="8"/>
</dbReference>